<dbReference type="Pfam" id="PF00144">
    <property type="entry name" value="Beta-lactamase"/>
    <property type="match status" value="1"/>
</dbReference>
<sequence>MGFQWGFRPDSGGEALLMRLSTRRIITATLGVALLAGPAVATASAAPDASAARSDSGRNDAALRQAMSDMVAGGVAGVQVRVHDDQGDWAASAGVRELGGDRRPPTDGRFRIGSVTKTFVATVVLQLVSEGRVGLDTPVDRYLPGLLPAGDRTTVRMILQHTSGLYSYSDDLPIGEGATQIKPEFLRVRFRHFDPEQLVGMATAKPLLFEPGSQWSYSDTNYIVAGLLIKAVTGRAWGTEVTGRIIRPLGLHGTSVPGDDPTLPWPNVRGYAQLDGAAVDVTELNPSMAGAAGSMISTTADVNRFFGALLGGTKTLQGRALLAPAQLAEMRRTRPVAEGVDFGLGILRITTPCGTAIWGHTGGIPGYATTAFTTADGRRQTTISVTTNKNPQSGSETRMLFASFCP</sequence>
<proteinExistence type="predicted"/>
<dbReference type="Proteomes" id="UP000323454">
    <property type="component" value="Unassembled WGS sequence"/>
</dbReference>
<evidence type="ECO:0000259" key="1">
    <source>
        <dbReference type="Pfam" id="PF00144"/>
    </source>
</evidence>
<organism evidence="2 3">
    <name type="scientific">Solihabitans fulvus</name>
    <dbReference type="NCBI Taxonomy" id="1892852"/>
    <lineage>
        <taxon>Bacteria</taxon>
        <taxon>Bacillati</taxon>
        <taxon>Actinomycetota</taxon>
        <taxon>Actinomycetes</taxon>
        <taxon>Pseudonocardiales</taxon>
        <taxon>Pseudonocardiaceae</taxon>
        <taxon>Solihabitans</taxon>
    </lineage>
</organism>
<evidence type="ECO:0000313" key="2">
    <source>
        <dbReference type="EMBL" id="KAA2262291.1"/>
    </source>
</evidence>
<comment type="caution">
    <text evidence="2">The sequence shown here is derived from an EMBL/GenBank/DDBJ whole genome shotgun (WGS) entry which is preliminary data.</text>
</comment>
<dbReference type="InterPro" id="IPR012338">
    <property type="entry name" value="Beta-lactam/transpept-like"/>
</dbReference>
<gene>
    <name evidence="2" type="ORF">F0L68_13510</name>
</gene>
<evidence type="ECO:0000313" key="3">
    <source>
        <dbReference type="Proteomes" id="UP000323454"/>
    </source>
</evidence>
<feature type="domain" description="Beta-lactamase-related" evidence="1">
    <location>
        <begin position="64"/>
        <end position="394"/>
    </location>
</feature>
<dbReference type="Gene3D" id="3.40.710.10">
    <property type="entry name" value="DD-peptidase/beta-lactamase superfamily"/>
    <property type="match status" value="1"/>
</dbReference>
<name>A0A5B2XHC7_9PSEU</name>
<keyword evidence="3" id="KW-1185">Reference proteome</keyword>
<dbReference type="PANTHER" id="PTHR46825:SF7">
    <property type="entry name" value="D-ALANYL-D-ALANINE CARBOXYPEPTIDASE"/>
    <property type="match status" value="1"/>
</dbReference>
<reference evidence="2 3" key="1">
    <citation type="submission" date="2019-09" db="EMBL/GenBank/DDBJ databases">
        <title>Goodfellowia gen. nov., a new genus of the Pseudonocardineae related to Actinoalloteichus, containing Goodfellowia coeruleoviolacea gen. nov., comb. nov. gen. nov., comb. nov.</title>
        <authorList>
            <person name="Labeda D."/>
        </authorList>
    </citation>
    <scope>NUCLEOTIDE SEQUENCE [LARGE SCALE GENOMIC DNA]</scope>
    <source>
        <strain evidence="2 3">AN110305</strain>
    </source>
</reference>
<dbReference type="EMBL" id="VUOB01000022">
    <property type="protein sequence ID" value="KAA2262291.1"/>
    <property type="molecule type" value="Genomic_DNA"/>
</dbReference>
<accession>A0A5B2XHC7</accession>
<dbReference type="AlphaFoldDB" id="A0A5B2XHC7"/>
<reference evidence="2 3" key="2">
    <citation type="submission" date="2019-09" db="EMBL/GenBank/DDBJ databases">
        <authorList>
            <person name="Jin C."/>
        </authorList>
    </citation>
    <scope>NUCLEOTIDE SEQUENCE [LARGE SCALE GENOMIC DNA]</scope>
    <source>
        <strain evidence="2 3">AN110305</strain>
    </source>
</reference>
<dbReference type="SUPFAM" id="SSF56601">
    <property type="entry name" value="beta-lactamase/transpeptidase-like"/>
    <property type="match status" value="1"/>
</dbReference>
<protein>
    <submittedName>
        <fullName evidence="2">Beta-lactamase family protein</fullName>
    </submittedName>
</protein>
<dbReference type="PANTHER" id="PTHR46825">
    <property type="entry name" value="D-ALANYL-D-ALANINE-CARBOXYPEPTIDASE/ENDOPEPTIDASE AMPH"/>
    <property type="match status" value="1"/>
</dbReference>
<dbReference type="InterPro" id="IPR001466">
    <property type="entry name" value="Beta-lactam-related"/>
</dbReference>
<dbReference type="OrthoDB" id="503788at2"/>
<dbReference type="InterPro" id="IPR050491">
    <property type="entry name" value="AmpC-like"/>
</dbReference>